<accession>A0A6G1BYE2</accession>
<dbReference type="AlphaFoldDB" id="A0A6G1BYE2"/>
<dbReference type="EMBL" id="SPHZ02000011">
    <property type="protein sequence ID" value="KAF0892970.1"/>
    <property type="molecule type" value="Genomic_DNA"/>
</dbReference>
<evidence type="ECO:0000313" key="2">
    <source>
        <dbReference type="EMBL" id="KAF0892970.1"/>
    </source>
</evidence>
<dbReference type="OrthoDB" id="10551174at2759"/>
<evidence type="ECO:0000313" key="3">
    <source>
        <dbReference type="Proteomes" id="UP000479710"/>
    </source>
</evidence>
<feature type="region of interest" description="Disordered" evidence="1">
    <location>
        <begin position="1"/>
        <end position="33"/>
    </location>
</feature>
<name>A0A6G1BYE2_9ORYZ</name>
<proteinExistence type="predicted"/>
<gene>
    <name evidence="2" type="ORF">E2562_021276</name>
</gene>
<protein>
    <submittedName>
        <fullName evidence="2">Uncharacterized protein</fullName>
    </submittedName>
</protein>
<evidence type="ECO:0000256" key="1">
    <source>
        <dbReference type="SAM" id="MobiDB-lite"/>
    </source>
</evidence>
<organism evidence="2 3">
    <name type="scientific">Oryza meyeriana var. granulata</name>
    <dbReference type="NCBI Taxonomy" id="110450"/>
    <lineage>
        <taxon>Eukaryota</taxon>
        <taxon>Viridiplantae</taxon>
        <taxon>Streptophyta</taxon>
        <taxon>Embryophyta</taxon>
        <taxon>Tracheophyta</taxon>
        <taxon>Spermatophyta</taxon>
        <taxon>Magnoliopsida</taxon>
        <taxon>Liliopsida</taxon>
        <taxon>Poales</taxon>
        <taxon>Poaceae</taxon>
        <taxon>BOP clade</taxon>
        <taxon>Oryzoideae</taxon>
        <taxon>Oryzeae</taxon>
        <taxon>Oryzinae</taxon>
        <taxon>Oryza</taxon>
        <taxon>Oryza meyeriana</taxon>
    </lineage>
</organism>
<comment type="caution">
    <text evidence="2">The sequence shown here is derived from an EMBL/GenBank/DDBJ whole genome shotgun (WGS) entry which is preliminary data.</text>
</comment>
<reference evidence="2 3" key="1">
    <citation type="submission" date="2019-11" db="EMBL/GenBank/DDBJ databases">
        <title>Whole genome sequence of Oryza granulata.</title>
        <authorList>
            <person name="Li W."/>
        </authorList>
    </citation>
    <scope>NUCLEOTIDE SEQUENCE [LARGE SCALE GENOMIC DNA]</scope>
    <source>
        <strain evidence="3">cv. Menghai</strain>
        <tissue evidence="2">Leaf</tissue>
    </source>
</reference>
<dbReference type="Proteomes" id="UP000479710">
    <property type="component" value="Unassembled WGS sequence"/>
</dbReference>
<sequence length="158" mass="17283">MSSAPRLALSLPGMLMRSKNGRSPGLDGTGFSFPSHSMNRGALGSLNTRSSLSPLSTCANPYQHSCHRAREKQKWEEKVARRRMAMVRTGSEGWKLLGPSFQRYPSSARSTVVMLPPEWARASVTSTSPTPCLVANVCTVQSPLMLPPTTRNPWTPAR</sequence>
<keyword evidence="3" id="KW-1185">Reference proteome</keyword>